<dbReference type="HAMAP" id="MF_01332">
    <property type="entry name" value="SecM"/>
    <property type="match status" value="1"/>
</dbReference>
<keyword evidence="6" id="KW-1185">Reference proteome</keyword>
<dbReference type="AlphaFoldDB" id="H5V011"/>
<evidence type="ECO:0000256" key="1">
    <source>
        <dbReference type="ARBA" id="ARBA00022490"/>
    </source>
</evidence>
<evidence type="ECO:0000256" key="4">
    <source>
        <dbReference type="HAMAP-Rule" id="MF_01332"/>
    </source>
</evidence>
<dbReference type="PIRSF" id="PIRSF004572">
    <property type="entry name" value="SecM"/>
    <property type="match status" value="1"/>
</dbReference>
<sequence length="170" mass="18850">MGNVSGLLTCWRQIGRRFFWPHLLLGMVAASLGLPALNNSAEPELPAKASTRNIDSPQRFSFDTLALQQTVRRPSFSVDYWHQHAIRTVIRHLTFAMAPQALPVADEVKIPLQAQQLALLDTLSALLTHESQPSRVLSLLPAASCSDRHFAISHWISQVKGIRAGPQRLS</sequence>
<comment type="function">
    <text evidence="4">Regulates secA expression by translational coupling of the secM secA operon. Translational pausing at a specific Pro residue 5 residues before the end of the protein may allow disruption of a mRNA repressor helix that normally suppresses secA translation initiation.</text>
</comment>
<gene>
    <name evidence="4 5" type="primary">secM</name>
    <name evidence="5" type="ORF">EH105704_02_03480</name>
</gene>
<dbReference type="GO" id="GO:0005829">
    <property type="term" value="C:cytosol"/>
    <property type="evidence" value="ECO:0007669"/>
    <property type="project" value="UniProtKB-SubCell"/>
</dbReference>
<keyword evidence="1 4" id="KW-0963">Cytoplasm</keyword>
<dbReference type="NCBIfam" id="NF002799">
    <property type="entry name" value="PRK02943.1-1"/>
    <property type="match status" value="1"/>
</dbReference>
<dbReference type="Pfam" id="PF06558">
    <property type="entry name" value="SecM"/>
    <property type="match status" value="1"/>
</dbReference>
<dbReference type="EMBL" id="BAFF01000002">
    <property type="protein sequence ID" value="GAB51319.1"/>
    <property type="molecule type" value="Genomic_DNA"/>
</dbReference>
<comment type="subcellular location">
    <subcellularLocation>
        <location evidence="4">Cytoplasm</location>
        <location evidence="4">Cytosol</location>
    </subcellularLocation>
    <subcellularLocation>
        <location evidence="4">Periplasm</location>
    </subcellularLocation>
    <text evidence="4">The active form is cytosolic, while the periplasmic form is rapidly degraded, mainly by the tail-specific protease.</text>
</comment>
<proteinExistence type="inferred from homology"/>
<reference evidence="5 6" key="1">
    <citation type="submission" date="2012-02" db="EMBL/GenBank/DDBJ databases">
        <title>Whole genome shotgun sequence of Escherichia hermannii NBRC 105704.</title>
        <authorList>
            <person name="Yoshida I."/>
            <person name="Hosoyama A."/>
            <person name="Tsuchikane K."/>
            <person name="Katsumata H."/>
            <person name="Yamazaki S."/>
            <person name="Fujita N."/>
        </authorList>
    </citation>
    <scope>NUCLEOTIDE SEQUENCE [LARGE SCALE GENOMIC DNA]</scope>
    <source>
        <strain evidence="5 6">NBRC 105704</strain>
    </source>
</reference>
<dbReference type="InterPro" id="IPR009502">
    <property type="entry name" value="SecM"/>
</dbReference>
<comment type="caution">
    <text evidence="5">The sequence shown here is derived from an EMBL/GenBank/DDBJ whole genome shotgun (WGS) entry which is preliminary data.</text>
</comment>
<evidence type="ECO:0000313" key="5">
    <source>
        <dbReference type="EMBL" id="GAB51319.1"/>
    </source>
</evidence>
<comment type="similarity">
    <text evidence="4">Belongs to the SecM family.</text>
</comment>
<protein>
    <recommendedName>
        <fullName evidence="4">Secretion monitor</fullName>
    </recommendedName>
</protein>
<dbReference type="GO" id="GO:0042597">
    <property type="term" value="C:periplasmic space"/>
    <property type="evidence" value="ECO:0007669"/>
    <property type="project" value="UniProtKB-SubCell"/>
</dbReference>
<keyword evidence="2" id="KW-0732">Signal</keyword>
<evidence type="ECO:0000256" key="2">
    <source>
        <dbReference type="ARBA" id="ARBA00022729"/>
    </source>
</evidence>
<evidence type="ECO:0000313" key="6">
    <source>
        <dbReference type="Proteomes" id="UP000010297"/>
    </source>
</evidence>
<dbReference type="Proteomes" id="UP000010297">
    <property type="component" value="Unassembled WGS sequence"/>
</dbReference>
<dbReference type="GO" id="GO:0045182">
    <property type="term" value="F:translation regulator activity"/>
    <property type="evidence" value="ECO:0007669"/>
    <property type="project" value="InterPro"/>
</dbReference>
<accession>H5V011</accession>
<evidence type="ECO:0000256" key="3">
    <source>
        <dbReference type="ARBA" id="ARBA00022764"/>
    </source>
</evidence>
<keyword evidence="3 4" id="KW-0574">Periplasm</keyword>
<name>H5V011_ATLHE</name>
<organism evidence="5 6">
    <name type="scientific">Atlantibacter hermannii NBRC 105704</name>
    <dbReference type="NCBI Taxonomy" id="1115512"/>
    <lineage>
        <taxon>Bacteria</taxon>
        <taxon>Pseudomonadati</taxon>
        <taxon>Pseudomonadota</taxon>
        <taxon>Gammaproteobacteria</taxon>
        <taxon>Enterobacterales</taxon>
        <taxon>Enterobacteriaceae</taxon>
        <taxon>Atlantibacter</taxon>
    </lineage>
</organism>
<dbReference type="eggNOG" id="ENOG5031JGK">
    <property type="taxonomic scope" value="Bacteria"/>
</dbReference>